<evidence type="ECO:0000256" key="2">
    <source>
        <dbReference type="ARBA" id="ARBA00023015"/>
    </source>
</evidence>
<evidence type="ECO:0000259" key="5">
    <source>
        <dbReference type="PROSITE" id="PS50931"/>
    </source>
</evidence>
<gene>
    <name evidence="6" type="primary">dmlR_1</name>
    <name evidence="6" type="ORF">RUM8411_01506</name>
</gene>
<evidence type="ECO:0000256" key="1">
    <source>
        <dbReference type="ARBA" id="ARBA00009437"/>
    </source>
</evidence>
<dbReference type="SUPFAM" id="SSF46785">
    <property type="entry name" value="Winged helix' DNA-binding domain"/>
    <property type="match status" value="1"/>
</dbReference>
<keyword evidence="7" id="KW-1185">Reference proteome</keyword>
<reference evidence="7" key="1">
    <citation type="submission" date="2017-03" db="EMBL/GenBank/DDBJ databases">
        <authorList>
            <person name="Rodrigo-Torres L."/>
            <person name="Arahal R.D."/>
            <person name="Lucena T."/>
        </authorList>
    </citation>
    <scope>NUCLEOTIDE SEQUENCE [LARGE SCALE GENOMIC DNA]</scope>
    <source>
        <strain evidence="7">CECT 8411</strain>
    </source>
</reference>
<protein>
    <submittedName>
        <fullName evidence="6">HTH-type transcriptional regulator DmlR</fullName>
    </submittedName>
</protein>
<dbReference type="AlphaFoldDB" id="A0A1X6YZ61"/>
<keyword evidence="2" id="KW-0805">Transcription regulation</keyword>
<dbReference type="InterPro" id="IPR036388">
    <property type="entry name" value="WH-like_DNA-bd_sf"/>
</dbReference>
<evidence type="ECO:0000256" key="4">
    <source>
        <dbReference type="ARBA" id="ARBA00023163"/>
    </source>
</evidence>
<dbReference type="PROSITE" id="PS50931">
    <property type="entry name" value="HTH_LYSR"/>
    <property type="match status" value="1"/>
</dbReference>
<comment type="similarity">
    <text evidence="1">Belongs to the LysR transcriptional regulatory family.</text>
</comment>
<sequence>MTALTVFRTVVDLGSFAAASRHLGLSPAAVSKNVSELEAHLSARLISRTTRRMSLTEAGAQYFECVTRILDDLHEADSALQAIQNTPTGLLRVSAPMTMTLVGLSDAIPEFLNRYPDMSLDLRLEDRRVNLVEEGVDIALRGSDNLEDSGLIARKLMRMDHVLCAASSYFEMHGLPTRPEDLVQHNCIQFSLSDHATEWTFHKAGRIRKVPVRGRYKVSSSLAVRDALRAGFGLSLIPRMYVAEDLASGRLCTALTDWSPNETSLYAVYPSRQYVLSKVRVFLDFLVEKLRSPTST</sequence>
<proteinExistence type="inferred from homology"/>
<dbReference type="Gene3D" id="1.10.10.10">
    <property type="entry name" value="Winged helix-like DNA-binding domain superfamily/Winged helix DNA-binding domain"/>
    <property type="match status" value="1"/>
</dbReference>
<dbReference type="InterPro" id="IPR036390">
    <property type="entry name" value="WH_DNA-bd_sf"/>
</dbReference>
<accession>A0A1X6YZ61</accession>
<dbReference type="CDD" id="cd08422">
    <property type="entry name" value="PBP2_CrgA_like"/>
    <property type="match status" value="1"/>
</dbReference>
<dbReference type="Pfam" id="PF00126">
    <property type="entry name" value="HTH_1"/>
    <property type="match status" value="1"/>
</dbReference>
<dbReference type="SUPFAM" id="SSF53850">
    <property type="entry name" value="Periplasmic binding protein-like II"/>
    <property type="match status" value="1"/>
</dbReference>
<feature type="domain" description="HTH lysR-type" evidence="5">
    <location>
        <begin position="1"/>
        <end position="56"/>
    </location>
</feature>
<dbReference type="GO" id="GO:0043565">
    <property type="term" value="F:sequence-specific DNA binding"/>
    <property type="evidence" value="ECO:0007669"/>
    <property type="project" value="TreeGrafter"/>
</dbReference>
<keyword evidence="3" id="KW-0238">DNA-binding</keyword>
<dbReference type="PANTHER" id="PTHR30537:SF5">
    <property type="entry name" value="HTH-TYPE TRANSCRIPTIONAL ACTIVATOR TTDR-RELATED"/>
    <property type="match status" value="1"/>
</dbReference>
<dbReference type="Gene3D" id="3.40.190.290">
    <property type="match status" value="1"/>
</dbReference>
<organism evidence="6 7">
    <name type="scientific">Ruegeria meonggei</name>
    <dbReference type="NCBI Taxonomy" id="1446476"/>
    <lineage>
        <taxon>Bacteria</taxon>
        <taxon>Pseudomonadati</taxon>
        <taxon>Pseudomonadota</taxon>
        <taxon>Alphaproteobacteria</taxon>
        <taxon>Rhodobacterales</taxon>
        <taxon>Roseobacteraceae</taxon>
        <taxon>Ruegeria</taxon>
    </lineage>
</organism>
<dbReference type="InterPro" id="IPR000847">
    <property type="entry name" value="LysR_HTH_N"/>
</dbReference>
<dbReference type="GO" id="GO:0006351">
    <property type="term" value="P:DNA-templated transcription"/>
    <property type="evidence" value="ECO:0007669"/>
    <property type="project" value="TreeGrafter"/>
</dbReference>
<dbReference type="EMBL" id="FWFP01000004">
    <property type="protein sequence ID" value="SLN35623.1"/>
    <property type="molecule type" value="Genomic_DNA"/>
</dbReference>
<dbReference type="FunFam" id="3.40.190.290:FF:000001">
    <property type="entry name" value="Transcriptional regulator, LysR family"/>
    <property type="match status" value="1"/>
</dbReference>
<dbReference type="InterPro" id="IPR005119">
    <property type="entry name" value="LysR_subst-bd"/>
</dbReference>
<evidence type="ECO:0000313" key="7">
    <source>
        <dbReference type="Proteomes" id="UP000193778"/>
    </source>
</evidence>
<dbReference type="Proteomes" id="UP000193778">
    <property type="component" value="Unassembled WGS sequence"/>
</dbReference>
<name>A0A1X6YZ61_9RHOB</name>
<evidence type="ECO:0000313" key="6">
    <source>
        <dbReference type="EMBL" id="SLN35623.1"/>
    </source>
</evidence>
<dbReference type="GO" id="GO:0003700">
    <property type="term" value="F:DNA-binding transcription factor activity"/>
    <property type="evidence" value="ECO:0007669"/>
    <property type="project" value="InterPro"/>
</dbReference>
<dbReference type="PANTHER" id="PTHR30537">
    <property type="entry name" value="HTH-TYPE TRANSCRIPTIONAL REGULATOR"/>
    <property type="match status" value="1"/>
</dbReference>
<dbReference type="FunFam" id="1.10.10.10:FF:000001">
    <property type="entry name" value="LysR family transcriptional regulator"/>
    <property type="match status" value="1"/>
</dbReference>
<evidence type="ECO:0000256" key="3">
    <source>
        <dbReference type="ARBA" id="ARBA00023125"/>
    </source>
</evidence>
<keyword evidence="4" id="KW-0804">Transcription</keyword>
<dbReference type="InterPro" id="IPR058163">
    <property type="entry name" value="LysR-type_TF_proteobact-type"/>
</dbReference>
<dbReference type="RefSeq" id="WP_200818547.1">
    <property type="nucleotide sequence ID" value="NZ_FWFP01000004.1"/>
</dbReference>
<dbReference type="Pfam" id="PF03466">
    <property type="entry name" value="LysR_substrate"/>
    <property type="match status" value="1"/>
</dbReference>